<organism evidence="4 5">
    <name type="scientific">Variovorax defluvii</name>
    <dbReference type="NCBI Taxonomy" id="913761"/>
    <lineage>
        <taxon>Bacteria</taxon>
        <taxon>Pseudomonadati</taxon>
        <taxon>Pseudomonadota</taxon>
        <taxon>Betaproteobacteria</taxon>
        <taxon>Burkholderiales</taxon>
        <taxon>Comamonadaceae</taxon>
        <taxon>Variovorax</taxon>
    </lineage>
</organism>
<comment type="caution">
    <text evidence="4">The sequence shown here is derived from an EMBL/GenBank/DDBJ whole genome shotgun (WGS) entry which is preliminary data.</text>
</comment>
<keyword evidence="5" id="KW-1185">Reference proteome</keyword>
<dbReference type="SUPFAM" id="SSF52058">
    <property type="entry name" value="L domain-like"/>
    <property type="match status" value="1"/>
</dbReference>
<dbReference type="Pfam" id="PF00560">
    <property type="entry name" value="LRR_1"/>
    <property type="match status" value="1"/>
</dbReference>
<dbReference type="Proteomes" id="UP001500975">
    <property type="component" value="Unassembled WGS sequence"/>
</dbReference>
<reference evidence="5" key="1">
    <citation type="journal article" date="2019" name="Int. J. Syst. Evol. Microbiol.">
        <title>The Global Catalogue of Microorganisms (GCM) 10K type strain sequencing project: providing services to taxonomists for standard genome sequencing and annotation.</title>
        <authorList>
            <consortium name="The Broad Institute Genomics Platform"/>
            <consortium name="The Broad Institute Genome Sequencing Center for Infectious Disease"/>
            <person name="Wu L."/>
            <person name="Ma J."/>
        </authorList>
    </citation>
    <scope>NUCLEOTIDE SEQUENCE [LARGE SCALE GENOMIC DNA]</scope>
    <source>
        <strain evidence="5">JCM 17804</strain>
    </source>
</reference>
<dbReference type="InterPro" id="IPR050216">
    <property type="entry name" value="LRR_domain-containing"/>
</dbReference>
<evidence type="ECO:0000259" key="3">
    <source>
        <dbReference type="PROSITE" id="PS50011"/>
    </source>
</evidence>
<dbReference type="PROSITE" id="PS51450">
    <property type="entry name" value="LRR"/>
    <property type="match status" value="1"/>
</dbReference>
<dbReference type="InterPro" id="IPR032675">
    <property type="entry name" value="LRR_dom_sf"/>
</dbReference>
<keyword evidence="2" id="KW-0677">Repeat</keyword>
<dbReference type="GO" id="GO:0016301">
    <property type="term" value="F:kinase activity"/>
    <property type="evidence" value="ECO:0007669"/>
    <property type="project" value="UniProtKB-KW"/>
</dbReference>
<keyword evidence="4" id="KW-0808">Transferase</keyword>
<dbReference type="Gene3D" id="3.80.10.10">
    <property type="entry name" value="Ribonuclease Inhibitor"/>
    <property type="match status" value="2"/>
</dbReference>
<dbReference type="Gene3D" id="1.10.510.10">
    <property type="entry name" value="Transferase(Phosphotransferase) domain 1"/>
    <property type="match status" value="1"/>
</dbReference>
<feature type="domain" description="Protein kinase" evidence="3">
    <location>
        <begin position="207"/>
        <end position="441"/>
    </location>
</feature>
<evidence type="ECO:0000256" key="1">
    <source>
        <dbReference type="ARBA" id="ARBA00022614"/>
    </source>
</evidence>
<gene>
    <name evidence="4" type="ORF">GCM10023165_38480</name>
</gene>
<name>A0ABP8I3U4_9BURK</name>
<dbReference type="EMBL" id="BAABGJ010000072">
    <property type="protein sequence ID" value="GAA4350808.1"/>
    <property type="molecule type" value="Genomic_DNA"/>
</dbReference>
<dbReference type="InterPro" id="IPR001611">
    <property type="entry name" value="Leu-rich_rpt"/>
</dbReference>
<dbReference type="SMART" id="SM00369">
    <property type="entry name" value="LRR_TYP"/>
    <property type="match status" value="3"/>
</dbReference>
<dbReference type="SMART" id="SM00364">
    <property type="entry name" value="LRR_BAC"/>
    <property type="match status" value="5"/>
</dbReference>
<dbReference type="Gene3D" id="3.30.200.20">
    <property type="entry name" value="Phosphorylase Kinase, domain 1"/>
    <property type="match status" value="1"/>
</dbReference>
<evidence type="ECO:0000313" key="4">
    <source>
        <dbReference type="EMBL" id="GAA4350808.1"/>
    </source>
</evidence>
<keyword evidence="4" id="KW-0418">Kinase</keyword>
<protein>
    <submittedName>
        <fullName evidence="4">Leucine-rich repeat-containing protein kinase family protein</fullName>
    </submittedName>
</protein>
<sequence length="441" mass="47412">MTLDQLRTGQLAGARGVALQCCGLTEFPREIFDLADTLEVLDLSGNALSDLPEDLDRLHRLKVLFCSDNRYTELPAVLGRCKRLEMVGFKANRIRTVPAGALPPALRWLILTDNEVEALPAAIGRCERLQKLMLAGNRLQTLPVELAACHGLELLRISANRLEALPGWLPVLPRLAWLAFAGNPFDDRAEAAAVEAAGIAPVSWQRLVLRERLGEGASGWIHRADWTQDDGRLQPVAVKLFKGAVTSDGWPHSEMAACMAAGAHPGLITALGRIEGHPEGTPGLVLALVDPRFRNLAGPPSLETCTRDVYAKDARWPLSTALRLAQCIAPAAAQLHAHGVLHGDLYAHNILWDGEGAGRLGDYGAASFLPTDDPETALSLQRIEARAFGLLLGELLARSHSESDADARRLARLSELQARCTQPAAAARPLLAEIAAALAAA</sequence>
<dbReference type="SUPFAM" id="SSF56112">
    <property type="entry name" value="Protein kinase-like (PK-like)"/>
    <property type="match status" value="1"/>
</dbReference>
<dbReference type="PANTHER" id="PTHR48051:SF1">
    <property type="entry name" value="RAS SUPPRESSOR PROTEIN 1"/>
    <property type="match status" value="1"/>
</dbReference>
<dbReference type="Pfam" id="PF07714">
    <property type="entry name" value="PK_Tyr_Ser-Thr"/>
    <property type="match status" value="1"/>
</dbReference>
<proteinExistence type="predicted"/>
<dbReference type="PROSITE" id="PS50011">
    <property type="entry name" value="PROTEIN_KINASE_DOM"/>
    <property type="match status" value="1"/>
</dbReference>
<evidence type="ECO:0000256" key="2">
    <source>
        <dbReference type="ARBA" id="ARBA00022737"/>
    </source>
</evidence>
<accession>A0ABP8I3U4</accession>
<keyword evidence="1" id="KW-0433">Leucine-rich repeat</keyword>
<dbReference type="PANTHER" id="PTHR48051">
    <property type="match status" value="1"/>
</dbReference>
<dbReference type="InterPro" id="IPR000719">
    <property type="entry name" value="Prot_kinase_dom"/>
</dbReference>
<dbReference type="InterPro" id="IPR001245">
    <property type="entry name" value="Ser-Thr/Tyr_kinase_cat_dom"/>
</dbReference>
<evidence type="ECO:0000313" key="5">
    <source>
        <dbReference type="Proteomes" id="UP001500975"/>
    </source>
</evidence>
<dbReference type="InterPro" id="IPR003591">
    <property type="entry name" value="Leu-rich_rpt_typical-subtyp"/>
</dbReference>
<dbReference type="InterPro" id="IPR011009">
    <property type="entry name" value="Kinase-like_dom_sf"/>
</dbReference>